<evidence type="ECO:0000313" key="2">
    <source>
        <dbReference type="Proteomes" id="UP000282674"/>
    </source>
</evidence>
<dbReference type="Proteomes" id="UP000282674">
    <property type="component" value="Unassembled WGS sequence"/>
</dbReference>
<sequence length="172" mass="20009">MPSDQLLRIENGQRLRELARTFRQLEDGKVLRKALRAELKRTAVQLQRAEQKAVTALPSKAQNARLARMALRRRVSRATQIRIRMAGPRTGVMVWVNPRRMPAGQGNLPAYLEGLRPFSRWRHPVFGRATDRWVTQRPHPWFYRTAYRYEGQAQRAAAQAINRLADEIESRT</sequence>
<accession>A0A3M2LS18</accession>
<keyword evidence="2" id="KW-1185">Reference proteome</keyword>
<reference evidence="1 2" key="1">
    <citation type="submission" date="2018-10" db="EMBL/GenBank/DDBJ databases">
        <title>Isolation from soil.</title>
        <authorList>
            <person name="Hu J."/>
        </authorList>
    </citation>
    <scope>NUCLEOTIDE SEQUENCE [LARGE SCALE GENOMIC DNA]</scope>
    <source>
        <strain evidence="1 2">NEAU-Ht49</strain>
    </source>
</reference>
<dbReference type="OrthoDB" id="3431442at2"/>
<proteinExistence type="predicted"/>
<gene>
    <name evidence="1" type="ORF">EBO15_28325</name>
</gene>
<protein>
    <recommendedName>
        <fullName evidence="3">HK97 gp10 family phage protein</fullName>
    </recommendedName>
</protein>
<dbReference type="AlphaFoldDB" id="A0A3M2LS18"/>
<name>A0A3M2LS18_9ACTN</name>
<evidence type="ECO:0000313" key="1">
    <source>
        <dbReference type="EMBL" id="RMI39876.1"/>
    </source>
</evidence>
<evidence type="ECO:0008006" key="3">
    <source>
        <dbReference type="Google" id="ProtNLM"/>
    </source>
</evidence>
<organism evidence="1 2">
    <name type="scientific">Actinomadura harenae</name>
    <dbReference type="NCBI Taxonomy" id="2483351"/>
    <lineage>
        <taxon>Bacteria</taxon>
        <taxon>Bacillati</taxon>
        <taxon>Actinomycetota</taxon>
        <taxon>Actinomycetes</taxon>
        <taxon>Streptosporangiales</taxon>
        <taxon>Thermomonosporaceae</taxon>
        <taxon>Actinomadura</taxon>
    </lineage>
</organism>
<dbReference type="RefSeq" id="WP_122197507.1">
    <property type="nucleotide sequence ID" value="NZ_JBHSKC010000034.1"/>
</dbReference>
<dbReference type="EMBL" id="RFFG01000061">
    <property type="protein sequence ID" value="RMI39876.1"/>
    <property type="molecule type" value="Genomic_DNA"/>
</dbReference>
<comment type="caution">
    <text evidence="1">The sequence shown here is derived from an EMBL/GenBank/DDBJ whole genome shotgun (WGS) entry which is preliminary data.</text>
</comment>